<dbReference type="InterPro" id="IPR013216">
    <property type="entry name" value="Methyltransf_11"/>
</dbReference>
<proteinExistence type="predicted"/>
<feature type="domain" description="Methyltransferase type 11" evidence="2">
    <location>
        <begin position="58"/>
        <end position="153"/>
    </location>
</feature>
<dbReference type="Proteomes" id="UP001164693">
    <property type="component" value="Chromosome"/>
</dbReference>
<dbReference type="Pfam" id="PF08241">
    <property type="entry name" value="Methyltransf_11"/>
    <property type="match status" value="1"/>
</dbReference>
<accession>A0ABY7JZ73</accession>
<dbReference type="CDD" id="cd02440">
    <property type="entry name" value="AdoMet_MTases"/>
    <property type="match status" value="1"/>
</dbReference>
<evidence type="ECO:0000259" key="2">
    <source>
        <dbReference type="Pfam" id="PF08241"/>
    </source>
</evidence>
<gene>
    <name evidence="3" type="ORF">M6B22_16710</name>
</gene>
<dbReference type="PANTHER" id="PTHR44068:SF11">
    <property type="entry name" value="GERANYL DIPHOSPHATE 2-C-METHYLTRANSFERASE"/>
    <property type="match status" value="1"/>
</dbReference>
<keyword evidence="1" id="KW-0808">Transferase</keyword>
<dbReference type="InterPro" id="IPR050447">
    <property type="entry name" value="Erg6_SMT_methyltransf"/>
</dbReference>
<dbReference type="EMBL" id="CP097463">
    <property type="protein sequence ID" value="WAX56166.1"/>
    <property type="molecule type" value="Genomic_DNA"/>
</dbReference>
<evidence type="ECO:0000313" key="3">
    <source>
        <dbReference type="EMBL" id="WAX56166.1"/>
    </source>
</evidence>
<dbReference type="GO" id="GO:0008168">
    <property type="term" value="F:methyltransferase activity"/>
    <property type="evidence" value="ECO:0007669"/>
    <property type="project" value="UniProtKB-KW"/>
</dbReference>
<name>A0ABY7JZ73_9ACTN</name>
<dbReference type="GO" id="GO:0032259">
    <property type="term" value="P:methylation"/>
    <property type="evidence" value="ECO:0007669"/>
    <property type="project" value="UniProtKB-KW"/>
</dbReference>
<sequence length="267" mass="28568">MTYRETNLVASIERLSGAPLVALAQPQRDHVDQFHAGGAEAVDRLLPGLGLTPAMTVLDVGSGLGGPARQVARSAGCRVVGVDITPAYVEAARALTDAAGLSERVGFECTDLAALDATEFDAAYTVHVQMNVADKTRFFGEIARRLRPGARFAVFEVCRNGAAEPVLPLPWSLDGTDSHLVAAEELRATIESCGFELLDWADESAWIRQWFEQTPARVAAAATRALLPALLQDGPRRMTNFAAALFGGVVSVHRGCFTRTRAVRPIA</sequence>
<dbReference type="InterPro" id="IPR029063">
    <property type="entry name" value="SAM-dependent_MTases_sf"/>
</dbReference>
<protein>
    <submittedName>
        <fullName evidence="3">Class I SAM-dependent methyltransferase</fullName>
    </submittedName>
</protein>
<keyword evidence="4" id="KW-1185">Reference proteome</keyword>
<evidence type="ECO:0000256" key="1">
    <source>
        <dbReference type="ARBA" id="ARBA00022679"/>
    </source>
</evidence>
<dbReference type="PANTHER" id="PTHR44068">
    <property type="entry name" value="ZGC:194242"/>
    <property type="match status" value="1"/>
</dbReference>
<keyword evidence="3" id="KW-0489">Methyltransferase</keyword>
<dbReference type="Gene3D" id="3.40.50.150">
    <property type="entry name" value="Vaccinia Virus protein VP39"/>
    <property type="match status" value="1"/>
</dbReference>
<dbReference type="RefSeq" id="WP_269442695.1">
    <property type="nucleotide sequence ID" value="NZ_CP097463.1"/>
</dbReference>
<organism evidence="3 4">
    <name type="scientific">Jatrophihabitans cynanchi</name>
    <dbReference type="NCBI Taxonomy" id="2944128"/>
    <lineage>
        <taxon>Bacteria</taxon>
        <taxon>Bacillati</taxon>
        <taxon>Actinomycetota</taxon>
        <taxon>Actinomycetes</taxon>
        <taxon>Jatrophihabitantales</taxon>
        <taxon>Jatrophihabitantaceae</taxon>
        <taxon>Jatrophihabitans</taxon>
    </lineage>
</organism>
<reference evidence="3" key="1">
    <citation type="submission" date="2022-05" db="EMBL/GenBank/DDBJ databases">
        <title>Jatrophihabitans sp. SB3-54 whole genome sequence.</title>
        <authorList>
            <person name="Suh M.K."/>
            <person name="Eom M.K."/>
            <person name="Kim J.S."/>
            <person name="Kim H.S."/>
            <person name="Do H.E."/>
            <person name="Shin Y.K."/>
            <person name="Lee J.-S."/>
        </authorList>
    </citation>
    <scope>NUCLEOTIDE SEQUENCE</scope>
    <source>
        <strain evidence="3">SB3-54</strain>
    </source>
</reference>
<evidence type="ECO:0000313" key="4">
    <source>
        <dbReference type="Proteomes" id="UP001164693"/>
    </source>
</evidence>
<dbReference type="SUPFAM" id="SSF53335">
    <property type="entry name" value="S-adenosyl-L-methionine-dependent methyltransferases"/>
    <property type="match status" value="1"/>
</dbReference>